<organism evidence="1 2">
    <name type="scientific">Cannabis sativa</name>
    <name type="common">Hemp</name>
    <name type="synonym">Marijuana</name>
    <dbReference type="NCBI Taxonomy" id="3483"/>
    <lineage>
        <taxon>Eukaryota</taxon>
        <taxon>Viridiplantae</taxon>
        <taxon>Streptophyta</taxon>
        <taxon>Embryophyta</taxon>
        <taxon>Tracheophyta</taxon>
        <taxon>Spermatophyta</taxon>
        <taxon>Magnoliopsida</taxon>
        <taxon>eudicotyledons</taxon>
        <taxon>Gunneridae</taxon>
        <taxon>Pentapetalae</taxon>
        <taxon>rosids</taxon>
        <taxon>fabids</taxon>
        <taxon>Rosales</taxon>
        <taxon>Cannabaceae</taxon>
        <taxon>Cannabis</taxon>
    </lineage>
</organism>
<protein>
    <submittedName>
        <fullName evidence="1">Uncharacterized protein</fullName>
    </submittedName>
</protein>
<accession>A0A803QC86</accession>
<dbReference type="Proteomes" id="UP000596661">
    <property type="component" value="Chromosome 8"/>
</dbReference>
<dbReference type="Gramene" id="evm.model.08.746">
    <property type="protein sequence ID" value="cds.evm.model.08.746"/>
    <property type="gene ID" value="evm.TU.08.746"/>
</dbReference>
<dbReference type="EnsemblPlants" id="evm.model.08.746">
    <property type="protein sequence ID" value="cds.evm.model.08.746"/>
    <property type="gene ID" value="evm.TU.08.746"/>
</dbReference>
<name>A0A803QC86_CANSA</name>
<reference evidence="1" key="2">
    <citation type="submission" date="2021-03" db="UniProtKB">
        <authorList>
            <consortium name="EnsemblPlants"/>
        </authorList>
    </citation>
    <scope>IDENTIFICATION</scope>
</reference>
<dbReference type="AlphaFoldDB" id="A0A803QC86"/>
<evidence type="ECO:0000313" key="2">
    <source>
        <dbReference type="Proteomes" id="UP000596661"/>
    </source>
</evidence>
<dbReference type="OMA" id="WGPNPNG"/>
<keyword evidence="2" id="KW-1185">Reference proteome</keyword>
<reference evidence="1" key="1">
    <citation type="submission" date="2018-11" db="EMBL/GenBank/DDBJ databases">
        <authorList>
            <person name="Grassa J C."/>
        </authorList>
    </citation>
    <scope>NUCLEOTIDE SEQUENCE [LARGE SCALE GENOMIC DNA]</scope>
</reference>
<dbReference type="EMBL" id="UZAU01000692">
    <property type="status" value="NOT_ANNOTATED_CDS"/>
    <property type="molecule type" value="Genomic_DNA"/>
</dbReference>
<sequence>MGRDLLTKGLVWKVGDGKSIQITSPNWLLDTSIVSFENNSPPLETTVSYFIKEDGLWDIDNLNNYFDKDLVNSVLKVPTDPMSKDCLIWGHNPSGTFTVNSAYHLANSNYPYPSSSNPKTFKS</sequence>
<proteinExistence type="predicted"/>
<evidence type="ECO:0000313" key="1">
    <source>
        <dbReference type="EnsemblPlants" id="cds.evm.model.08.746"/>
    </source>
</evidence>